<accession>A0A914I4Q6</accession>
<feature type="chain" id="PRO_5037893469" evidence="5">
    <location>
        <begin position="17"/>
        <end position="647"/>
    </location>
</feature>
<dbReference type="GO" id="GO:0005886">
    <property type="term" value="C:plasma membrane"/>
    <property type="evidence" value="ECO:0007669"/>
    <property type="project" value="TreeGrafter"/>
</dbReference>
<dbReference type="PANTHER" id="PTHR11709">
    <property type="entry name" value="MULTI-COPPER OXIDASE"/>
    <property type="match status" value="1"/>
</dbReference>
<dbReference type="SUPFAM" id="SSF49503">
    <property type="entry name" value="Cupredoxins"/>
    <property type="match status" value="3"/>
</dbReference>
<dbReference type="InterPro" id="IPR045087">
    <property type="entry name" value="Cu-oxidase_fam"/>
</dbReference>
<dbReference type="Pfam" id="PF07732">
    <property type="entry name" value="Cu-oxidase_3"/>
    <property type="match status" value="1"/>
</dbReference>
<keyword evidence="2" id="KW-0479">Metal-binding</keyword>
<dbReference type="Gene3D" id="2.60.40.420">
    <property type="entry name" value="Cupredoxins - blue copper proteins"/>
    <property type="match status" value="3"/>
</dbReference>
<evidence type="ECO:0000259" key="6">
    <source>
        <dbReference type="Pfam" id="PF00394"/>
    </source>
</evidence>
<dbReference type="Pfam" id="PF07731">
    <property type="entry name" value="Cu-oxidase_2"/>
    <property type="match status" value="1"/>
</dbReference>
<dbReference type="Pfam" id="PF00394">
    <property type="entry name" value="Cu-oxidase"/>
    <property type="match status" value="1"/>
</dbReference>
<feature type="domain" description="Plastocyanin-like" evidence="7">
    <location>
        <begin position="537"/>
        <end position="647"/>
    </location>
</feature>
<reference evidence="10" key="1">
    <citation type="submission" date="2022-11" db="UniProtKB">
        <authorList>
            <consortium name="WormBaseParasite"/>
        </authorList>
    </citation>
    <scope>IDENTIFICATION</scope>
</reference>
<keyword evidence="3" id="KW-0560">Oxidoreductase</keyword>
<dbReference type="InterPro" id="IPR011706">
    <property type="entry name" value="Cu-oxidase_C"/>
</dbReference>
<evidence type="ECO:0000259" key="7">
    <source>
        <dbReference type="Pfam" id="PF07731"/>
    </source>
</evidence>
<keyword evidence="4" id="KW-0186">Copper</keyword>
<dbReference type="InterPro" id="IPR001117">
    <property type="entry name" value="Cu-oxidase_2nd"/>
</dbReference>
<dbReference type="GO" id="GO:0016491">
    <property type="term" value="F:oxidoreductase activity"/>
    <property type="evidence" value="ECO:0007669"/>
    <property type="project" value="UniProtKB-KW"/>
</dbReference>
<dbReference type="Proteomes" id="UP000887572">
    <property type="component" value="Unplaced"/>
</dbReference>
<evidence type="ECO:0000256" key="4">
    <source>
        <dbReference type="ARBA" id="ARBA00023008"/>
    </source>
</evidence>
<protein>
    <submittedName>
        <fullName evidence="10">Uncharacterized protein</fullName>
    </submittedName>
</protein>
<keyword evidence="9" id="KW-1185">Reference proteome</keyword>
<organism evidence="9 10">
    <name type="scientific">Globodera rostochiensis</name>
    <name type="common">Golden nematode worm</name>
    <name type="synonym">Heterodera rostochiensis</name>
    <dbReference type="NCBI Taxonomy" id="31243"/>
    <lineage>
        <taxon>Eukaryota</taxon>
        <taxon>Metazoa</taxon>
        <taxon>Ecdysozoa</taxon>
        <taxon>Nematoda</taxon>
        <taxon>Chromadorea</taxon>
        <taxon>Rhabditida</taxon>
        <taxon>Tylenchina</taxon>
        <taxon>Tylenchomorpha</taxon>
        <taxon>Tylenchoidea</taxon>
        <taxon>Heteroderidae</taxon>
        <taxon>Heteroderinae</taxon>
        <taxon>Globodera</taxon>
    </lineage>
</organism>
<evidence type="ECO:0000256" key="3">
    <source>
        <dbReference type="ARBA" id="ARBA00023002"/>
    </source>
</evidence>
<proteinExistence type="inferred from homology"/>
<feature type="domain" description="Plastocyanin-like" evidence="8">
    <location>
        <begin position="90"/>
        <end position="178"/>
    </location>
</feature>
<comment type="similarity">
    <text evidence="1">Belongs to the multicopper oxidase family.</text>
</comment>
<dbReference type="CDD" id="cd04205">
    <property type="entry name" value="CuRO_2_LCC_like"/>
    <property type="match status" value="1"/>
</dbReference>
<evidence type="ECO:0000256" key="1">
    <source>
        <dbReference type="ARBA" id="ARBA00010609"/>
    </source>
</evidence>
<evidence type="ECO:0000313" key="10">
    <source>
        <dbReference type="WBParaSite" id="Gr19_v10_g7505.t1"/>
    </source>
</evidence>
<dbReference type="AlphaFoldDB" id="A0A914I4Q6"/>
<feature type="signal peptide" evidence="5">
    <location>
        <begin position="1"/>
        <end position="16"/>
    </location>
</feature>
<sequence length="647" mass="74147">MLKLSFLLLFWHSVCTGWRQFEKPLETAVPNTAGVYEFDLIVEHSLPMSVRRDGKIIPVDYLPDKKIWRPRGANRTLTADEIEVLLQWDGLHRRIVTIDGESPGRVIVVPLGARVAMRVRNRLRAEALTIHLHGMDKKNAWWTDGVAFVQQCPIQPQTDFVYRFIADTPGTHWYHGFVVRKEEDGDGPIKFELDGETATIGREYYSILQDWSVPSSAEQWLCHIHSTMKWLYGFDQAASNDARHECWAPKRTYDKRWNFLFFGSNVGGSVPLSAILVGQKGWHSQTDIRQRPSALPLTTYAIRKGENVLLRLVNGGVSQGFMVWVEQHEFWVTAADGAPVKPIRLDALILFPGERYDLLIRGLKTPRRRVYRVIVETMEYINWDWTRMDGPAVGLANLYYEDAHTQKAVDEDANAVDWTHRQCTPEAKCIVLNCPFKQFPPHFNFTCMPVHLLENAESIEDIELLEQKVFPDGTFHEVFANMHSDNHFDGWLFEHPLGIPYFNRHNLSRVAHLCDTNTSCDPQSMAHWDHSCDCFVYFNFKLDSVVQITIYNMGEMDNPFGPGYSHPLHVHGTHFLLVKVGYGGYHANNGSIWTMNPDIPCTNDRERCVGLKWANTSWLGGNVPAMRQRPSSRDTVNIPVGGYITIR</sequence>
<dbReference type="PANTHER" id="PTHR11709:SF394">
    <property type="entry name" value="FI03373P-RELATED"/>
    <property type="match status" value="1"/>
</dbReference>
<feature type="domain" description="Plastocyanin-like" evidence="6">
    <location>
        <begin position="271"/>
        <end position="365"/>
    </location>
</feature>
<keyword evidence="5" id="KW-0732">Signal</keyword>
<name>A0A914I4Q6_GLORO</name>
<evidence type="ECO:0000259" key="8">
    <source>
        <dbReference type="Pfam" id="PF07732"/>
    </source>
</evidence>
<evidence type="ECO:0000256" key="5">
    <source>
        <dbReference type="SAM" id="SignalP"/>
    </source>
</evidence>
<dbReference type="WBParaSite" id="Gr19_v10_g7505.t1">
    <property type="protein sequence ID" value="Gr19_v10_g7505.t1"/>
    <property type="gene ID" value="Gr19_v10_g7505"/>
</dbReference>
<dbReference type="GO" id="GO:0005507">
    <property type="term" value="F:copper ion binding"/>
    <property type="evidence" value="ECO:0007669"/>
    <property type="project" value="InterPro"/>
</dbReference>
<dbReference type="InterPro" id="IPR011707">
    <property type="entry name" value="Cu-oxidase-like_N"/>
</dbReference>
<evidence type="ECO:0000256" key="2">
    <source>
        <dbReference type="ARBA" id="ARBA00022723"/>
    </source>
</evidence>
<dbReference type="GO" id="GO:0006826">
    <property type="term" value="P:iron ion transport"/>
    <property type="evidence" value="ECO:0007669"/>
    <property type="project" value="TreeGrafter"/>
</dbReference>
<evidence type="ECO:0000313" key="9">
    <source>
        <dbReference type="Proteomes" id="UP000887572"/>
    </source>
</evidence>
<dbReference type="InterPro" id="IPR008972">
    <property type="entry name" value="Cupredoxin"/>
</dbReference>